<evidence type="ECO:0000256" key="1">
    <source>
        <dbReference type="SAM" id="MobiDB-lite"/>
    </source>
</evidence>
<reference evidence="2 3" key="1">
    <citation type="submission" date="2012-02" db="EMBL/GenBank/DDBJ databases">
        <title>Whole genome shotgun sequence of Gordonia sputi NBRC 100414.</title>
        <authorList>
            <person name="Yoshida I."/>
            <person name="Hosoyama A."/>
            <person name="Tsuchikane K."/>
            <person name="Katsumata H."/>
            <person name="Yamazaki S."/>
            <person name="Fujita N."/>
        </authorList>
    </citation>
    <scope>NUCLEOTIDE SEQUENCE [LARGE SCALE GENOMIC DNA]</scope>
    <source>
        <strain evidence="2 3">NBRC 100414</strain>
    </source>
</reference>
<proteinExistence type="predicted"/>
<protein>
    <submittedName>
        <fullName evidence="2">Uncharacterized protein</fullName>
    </submittedName>
</protein>
<sequence>MGSAAFPPHLYPWVAAPVYPWVADPAGYAPLEIRREGRTLMVAVGSNASRAVLTTKLADVGGVDISPARVVVHGIAVGYSAHVSARGYIPAAPFASPGATSTLTAFWLDDEQLAALDRTEPNYHRLTVTTTSHPLRERLDDVDSVPVRSPVPVREFAVYASRHGVLTDRQSTPLPFSTQGAVLAHLAEDLDDPSLAEPPATVCARLGDPDTGKDLTRRIHQRRLFRPDGLTRVPAPHHPDDTAHTEFGTYAEPDDEIR</sequence>
<gene>
    <name evidence="2" type="ORF">GOSPT_130_00300</name>
</gene>
<feature type="region of interest" description="Disordered" evidence="1">
    <location>
        <begin position="225"/>
        <end position="258"/>
    </location>
</feature>
<comment type="caution">
    <text evidence="2">The sequence shown here is derived from an EMBL/GenBank/DDBJ whole genome shotgun (WGS) entry which is preliminary data.</text>
</comment>
<evidence type="ECO:0000313" key="2">
    <source>
        <dbReference type="EMBL" id="GAB41454.1"/>
    </source>
</evidence>
<organism evidence="2 3">
    <name type="scientific">Gordonia sputi NBRC 100414</name>
    <dbReference type="NCBI Taxonomy" id="1089453"/>
    <lineage>
        <taxon>Bacteria</taxon>
        <taxon>Bacillati</taxon>
        <taxon>Actinomycetota</taxon>
        <taxon>Actinomycetes</taxon>
        <taxon>Mycobacteriales</taxon>
        <taxon>Gordoniaceae</taxon>
        <taxon>Gordonia</taxon>
    </lineage>
</organism>
<accession>H5U6U6</accession>
<evidence type="ECO:0000313" key="3">
    <source>
        <dbReference type="Proteomes" id="UP000005845"/>
    </source>
</evidence>
<dbReference type="AlphaFoldDB" id="H5U6U6"/>
<dbReference type="RefSeq" id="WP_005208934.1">
    <property type="nucleotide sequence ID" value="NZ_BAFC01000128.1"/>
</dbReference>
<keyword evidence="3" id="KW-1185">Reference proteome</keyword>
<name>H5U6U6_9ACTN</name>
<dbReference type="Proteomes" id="UP000005845">
    <property type="component" value="Unassembled WGS sequence"/>
</dbReference>
<dbReference type="EMBL" id="BAFC01000128">
    <property type="protein sequence ID" value="GAB41454.1"/>
    <property type="molecule type" value="Genomic_DNA"/>
</dbReference>
<dbReference type="eggNOG" id="ENOG5033322">
    <property type="taxonomic scope" value="Bacteria"/>
</dbReference>